<evidence type="ECO:0000313" key="5">
    <source>
        <dbReference type="Proteomes" id="UP000235392"/>
    </source>
</evidence>
<protein>
    <submittedName>
        <fullName evidence="2">Uncharacterized protein</fullName>
    </submittedName>
</protein>
<proteinExistence type="predicted"/>
<feature type="region of interest" description="Disordered" evidence="1">
    <location>
        <begin position="86"/>
        <end position="109"/>
    </location>
</feature>
<dbReference type="AlphaFoldDB" id="A0A2N5TP90"/>
<evidence type="ECO:0000313" key="3">
    <source>
        <dbReference type="EMBL" id="PLW36671.1"/>
    </source>
</evidence>
<accession>A0A2N5TP90</accession>
<dbReference type="EMBL" id="PGCI01000156">
    <property type="protein sequence ID" value="PLW36671.1"/>
    <property type="molecule type" value="Genomic_DNA"/>
</dbReference>
<evidence type="ECO:0000313" key="2">
    <source>
        <dbReference type="EMBL" id="PLW27306.1"/>
    </source>
</evidence>
<evidence type="ECO:0000256" key="1">
    <source>
        <dbReference type="SAM" id="MobiDB-lite"/>
    </source>
</evidence>
<keyword evidence="4" id="KW-1185">Reference proteome</keyword>
<sequence>MTLIWASNQQPALCIPAAPTYNMLASPRQPARVLPPINIPAAGASSHHQKNLPPIEINSIHPTATLIRVIKPSKILHLVVYVASGKPSSSLWPNDYHHGLSQPSTMKQH</sequence>
<organism evidence="2 4">
    <name type="scientific">Puccinia coronata f. sp. avenae</name>
    <dbReference type="NCBI Taxonomy" id="200324"/>
    <lineage>
        <taxon>Eukaryota</taxon>
        <taxon>Fungi</taxon>
        <taxon>Dikarya</taxon>
        <taxon>Basidiomycota</taxon>
        <taxon>Pucciniomycotina</taxon>
        <taxon>Pucciniomycetes</taxon>
        <taxon>Pucciniales</taxon>
        <taxon>Pucciniaceae</taxon>
        <taxon>Puccinia</taxon>
    </lineage>
</organism>
<dbReference type="Proteomes" id="UP000235388">
    <property type="component" value="Unassembled WGS sequence"/>
</dbReference>
<dbReference type="EMBL" id="PGCJ01000493">
    <property type="protein sequence ID" value="PLW27306.1"/>
    <property type="molecule type" value="Genomic_DNA"/>
</dbReference>
<gene>
    <name evidence="2" type="ORF">PCANC_26111</name>
    <name evidence="3" type="ORF">PCASD_14148</name>
</gene>
<evidence type="ECO:0000313" key="4">
    <source>
        <dbReference type="Proteomes" id="UP000235388"/>
    </source>
</evidence>
<dbReference type="Proteomes" id="UP000235392">
    <property type="component" value="Unassembled WGS sequence"/>
</dbReference>
<reference evidence="4 5" key="1">
    <citation type="submission" date="2017-11" db="EMBL/GenBank/DDBJ databases">
        <title>De novo assembly and phasing of dikaryotic genomes from two isolates of Puccinia coronata f. sp. avenae, the causal agent of oat crown rust.</title>
        <authorList>
            <person name="Miller M.E."/>
            <person name="Zhang Y."/>
            <person name="Omidvar V."/>
            <person name="Sperschneider J."/>
            <person name="Schwessinger B."/>
            <person name="Raley C."/>
            <person name="Palmer J.M."/>
            <person name="Garnica D."/>
            <person name="Upadhyaya N."/>
            <person name="Rathjen J."/>
            <person name="Taylor J.M."/>
            <person name="Park R.F."/>
            <person name="Dodds P.N."/>
            <person name="Hirsch C.D."/>
            <person name="Kianian S.F."/>
            <person name="Figueroa M."/>
        </authorList>
    </citation>
    <scope>NUCLEOTIDE SEQUENCE [LARGE SCALE GENOMIC DNA]</scope>
    <source>
        <strain evidence="2">12NC29</strain>
        <strain evidence="3">12SD80</strain>
    </source>
</reference>
<comment type="caution">
    <text evidence="2">The sequence shown here is derived from an EMBL/GenBank/DDBJ whole genome shotgun (WGS) entry which is preliminary data.</text>
</comment>
<name>A0A2N5TP90_9BASI</name>